<feature type="non-terminal residue" evidence="1">
    <location>
        <position position="43"/>
    </location>
</feature>
<comment type="caution">
    <text evidence="1">The sequence shown here is derived from an EMBL/GenBank/DDBJ whole genome shotgun (WGS) entry which is preliminary data.</text>
</comment>
<accession>T1CN40</accession>
<dbReference type="EMBL" id="AUZY01003342">
    <property type="protein sequence ID" value="EQD69889.1"/>
    <property type="molecule type" value="Genomic_DNA"/>
</dbReference>
<organism evidence="1">
    <name type="scientific">mine drainage metagenome</name>
    <dbReference type="NCBI Taxonomy" id="410659"/>
    <lineage>
        <taxon>unclassified sequences</taxon>
        <taxon>metagenomes</taxon>
        <taxon>ecological metagenomes</taxon>
    </lineage>
</organism>
<name>T1CN40_9ZZZZ</name>
<evidence type="ECO:0000313" key="1">
    <source>
        <dbReference type="EMBL" id="EQD69889.1"/>
    </source>
</evidence>
<gene>
    <name evidence="1" type="ORF">B1B_05287</name>
</gene>
<sequence>MGGAYPDPIYAKRRDGLFVVAVHCSHPARTCFCVSTGDGPNAT</sequence>
<dbReference type="AlphaFoldDB" id="T1CN40"/>
<reference evidence="1" key="1">
    <citation type="submission" date="2013-08" db="EMBL/GenBank/DDBJ databases">
        <authorList>
            <person name="Mendez C."/>
            <person name="Richter M."/>
            <person name="Ferrer M."/>
            <person name="Sanchez J."/>
        </authorList>
    </citation>
    <scope>NUCLEOTIDE SEQUENCE</scope>
</reference>
<proteinExistence type="predicted"/>
<protein>
    <submittedName>
        <fullName evidence="1">Uncharacterized protein</fullName>
    </submittedName>
</protein>
<reference evidence="1" key="2">
    <citation type="journal article" date="2014" name="ISME J.">
        <title>Microbial stratification in low pH oxic and suboxic macroscopic growths along an acid mine drainage.</title>
        <authorList>
            <person name="Mendez-Garcia C."/>
            <person name="Mesa V."/>
            <person name="Sprenger R.R."/>
            <person name="Richter M."/>
            <person name="Diez M.S."/>
            <person name="Solano J."/>
            <person name="Bargiela R."/>
            <person name="Golyshina O.V."/>
            <person name="Manteca A."/>
            <person name="Ramos J.L."/>
            <person name="Gallego J.R."/>
            <person name="Llorente I."/>
            <person name="Martins Dos Santos V.A."/>
            <person name="Jensen O.N."/>
            <person name="Pelaez A.I."/>
            <person name="Sanchez J."/>
            <person name="Ferrer M."/>
        </authorList>
    </citation>
    <scope>NUCLEOTIDE SEQUENCE</scope>
</reference>